<keyword evidence="3" id="KW-1185">Reference proteome</keyword>
<reference evidence="2" key="1">
    <citation type="journal article" date="2020" name="Stud. Mycol.">
        <title>101 Dothideomycetes genomes: a test case for predicting lifestyles and emergence of pathogens.</title>
        <authorList>
            <person name="Haridas S."/>
            <person name="Albert R."/>
            <person name="Binder M."/>
            <person name="Bloem J."/>
            <person name="Labutti K."/>
            <person name="Salamov A."/>
            <person name="Andreopoulos B."/>
            <person name="Baker S."/>
            <person name="Barry K."/>
            <person name="Bills G."/>
            <person name="Bluhm B."/>
            <person name="Cannon C."/>
            <person name="Castanera R."/>
            <person name="Culley D."/>
            <person name="Daum C."/>
            <person name="Ezra D."/>
            <person name="Gonzalez J."/>
            <person name="Henrissat B."/>
            <person name="Kuo A."/>
            <person name="Liang C."/>
            <person name="Lipzen A."/>
            <person name="Lutzoni F."/>
            <person name="Magnuson J."/>
            <person name="Mondo S."/>
            <person name="Nolan M."/>
            <person name="Ohm R."/>
            <person name="Pangilinan J."/>
            <person name="Park H.-J."/>
            <person name="Ramirez L."/>
            <person name="Alfaro M."/>
            <person name="Sun H."/>
            <person name="Tritt A."/>
            <person name="Yoshinaga Y."/>
            <person name="Zwiers L.-H."/>
            <person name="Turgeon B."/>
            <person name="Goodwin S."/>
            <person name="Spatafora J."/>
            <person name="Crous P."/>
            <person name="Grigoriev I."/>
        </authorList>
    </citation>
    <scope>NUCLEOTIDE SEQUENCE</scope>
    <source>
        <strain evidence="2">CBS 113818</strain>
    </source>
</reference>
<feature type="domain" description="Heterokaryon incompatibility" evidence="1">
    <location>
        <begin position="68"/>
        <end position="282"/>
    </location>
</feature>
<dbReference type="EMBL" id="MU006220">
    <property type="protein sequence ID" value="KAF2829932.1"/>
    <property type="molecule type" value="Genomic_DNA"/>
</dbReference>
<dbReference type="AlphaFoldDB" id="A0A6A7A9H1"/>
<evidence type="ECO:0000313" key="3">
    <source>
        <dbReference type="Proteomes" id="UP000799424"/>
    </source>
</evidence>
<dbReference type="PANTHER" id="PTHR24148">
    <property type="entry name" value="ANKYRIN REPEAT DOMAIN-CONTAINING PROTEIN 39 HOMOLOG-RELATED"/>
    <property type="match status" value="1"/>
</dbReference>
<organism evidence="2 3">
    <name type="scientific">Ophiobolus disseminans</name>
    <dbReference type="NCBI Taxonomy" id="1469910"/>
    <lineage>
        <taxon>Eukaryota</taxon>
        <taxon>Fungi</taxon>
        <taxon>Dikarya</taxon>
        <taxon>Ascomycota</taxon>
        <taxon>Pezizomycotina</taxon>
        <taxon>Dothideomycetes</taxon>
        <taxon>Pleosporomycetidae</taxon>
        <taxon>Pleosporales</taxon>
        <taxon>Pleosporineae</taxon>
        <taxon>Phaeosphaeriaceae</taxon>
        <taxon>Ophiobolus</taxon>
    </lineage>
</organism>
<dbReference type="Pfam" id="PF06985">
    <property type="entry name" value="HET"/>
    <property type="match status" value="1"/>
</dbReference>
<dbReference type="Proteomes" id="UP000799424">
    <property type="component" value="Unassembled WGS sequence"/>
</dbReference>
<evidence type="ECO:0000313" key="2">
    <source>
        <dbReference type="EMBL" id="KAF2829932.1"/>
    </source>
</evidence>
<dbReference type="PANTHER" id="PTHR24148:SF73">
    <property type="entry name" value="HET DOMAIN PROTEIN (AFU_ORTHOLOGUE AFUA_8G01020)"/>
    <property type="match status" value="1"/>
</dbReference>
<gene>
    <name evidence="2" type="ORF">CC86DRAFT_177877</name>
</gene>
<proteinExistence type="predicted"/>
<protein>
    <recommendedName>
        <fullName evidence="1">Heterokaryon incompatibility domain-containing protein</fullName>
    </recommendedName>
</protein>
<dbReference type="InterPro" id="IPR010730">
    <property type="entry name" value="HET"/>
</dbReference>
<dbReference type="InterPro" id="IPR052895">
    <property type="entry name" value="HetReg/Transcr_Mod"/>
</dbReference>
<sequence length="553" mass="62572">MDSTSQAPDRMYLPFRGVENDTSFYSALDPTSQQIRYVDLHPGAESDPIVCSLGYTTLKQNARKLISYEALSYCWGDIDDQVTITLRHPAYNTANGAFKVLQQSVSSLLKRGPSPQTRTELPTSDNFRVTRSLQDALLALRQAQHMRRLWVDAICINQSDPSEKTHQVGQMSLIYASASTVTVWLGSADRASKAVFRGREIFDQEATDRSGQTRTPYSGIRIPSNTYFHKDDWGRIGDAFERTVAEDIRMHELQSAEIPLLLNSLNQFLGRPWFQRIWVYPEVILAKCDDNDDRLVTVMAGSDVMRWSTLNGFIRALERFSDSNSAFAVATGNNLTWYRDSWYWPTAEPHARQSLSFVEYFARTVNFKASDPRDKLYALLALAQNTRDAMHSDPRLQPDYEKPVMDVILDLGKAGIQLPLLINTEDAIGTPEESGDDTFRFGLWYSTTMSRTIPRVHWPGYFPGQDYAFEGTRLTYVRIEGPLTQLPVDLEHMRQCAYNTTDGRVVFSSAPMKHGAVIVQCAGSSTPFIMSPVPEFQTRYDYIGPCSFVPKTT</sequence>
<evidence type="ECO:0000259" key="1">
    <source>
        <dbReference type="Pfam" id="PF06985"/>
    </source>
</evidence>
<accession>A0A6A7A9H1</accession>
<dbReference type="OrthoDB" id="3694075at2759"/>
<name>A0A6A7A9H1_9PLEO</name>